<dbReference type="EMBL" id="GBRH01261605">
    <property type="protein sequence ID" value="JAD36290.1"/>
    <property type="molecule type" value="Transcribed_RNA"/>
</dbReference>
<organism evidence="2">
    <name type="scientific">Arundo donax</name>
    <name type="common">Giant reed</name>
    <name type="synonym">Donax arundinaceus</name>
    <dbReference type="NCBI Taxonomy" id="35708"/>
    <lineage>
        <taxon>Eukaryota</taxon>
        <taxon>Viridiplantae</taxon>
        <taxon>Streptophyta</taxon>
        <taxon>Embryophyta</taxon>
        <taxon>Tracheophyta</taxon>
        <taxon>Spermatophyta</taxon>
        <taxon>Magnoliopsida</taxon>
        <taxon>Liliopsida</taxon>
        <taxon>Poales</taxon>
        <taxon>Poaceae</taxon>
        <taxon>PACMAD clade</taxon>
        <taxon>Arundinoideae</taxon>
        <taxon>Arundineae</taxon>
        <taxon>Arundo</taxon>
    </lineage>
</organism>
<feature type="region of interest" description="Disordered" evidence="1">
    <location>
        <begin position="1"/>
        <end position="21"/>
    </location>
</feature>
<accession>A0A0A8ZHS8</accession>
<protein>
    <submittedName>
        <fullName evidence="2">Uncharacterized protein</fullName>
    </submittedName>
</protein>
<dbReference type="AlphaFoldDB" id="A0A0A8ZHS8"/>
<sequence length="21" mass="2153">MSPFLSTHTADGGELRNGCGC</sequence>
<proteinExistence type="predicted"/>
<name>A0A0A8ZHS8_ARUDO</name>
<reference evidence="2" key="1">
    <citation type="submission" date="2014-09" db="EMBL/GenBank/DDBJ databases">
        <authorList>
            <person name="Magalhaes I.L.F."/>
            <person name="Oliveira U."/>
            <person name="Santos F.R."/>
            <person name="Vidigal T.H.D.A."/>
            <person name="Brescovit A.D."/>
            <person name="Santos A.J."/>
        </authorList>
    </citation>
    <scope>NUCLEOTIDE SEQUENCE</scope>
    <source>
        <tissue evidence="2">Shoot tissue taken approximately 20 cm above the soil surface</tissue>
    </source>
</reference>
<reference evidence="2" key="2">
    <citation type="journal article" date="2015" name="Data Brief">
        <title>Shoot transcriptome of the giant reed, Arundo donax.</title>
        <authorList>
            <person name="Barrero R.A."/>
            <person name="Guerrero F.D."/>
            <person name="Moolhuijzen P."/>
            <person name="Goolsby J.A."/>
            <person name="Tidwell J."/>
            <person name="Bellgard S.E."/>
            <person name="Bellgard M.I."/>
        </authorList>
    </citation>
    <scope>NUCLEOTIDE SEQUENCE</scope>
    <source>
        <tissue evidence="2">Shoot tissue taken approximately 20 cm above the soil surface</tissue>
    </source>
</reference>
<evidence type="ECO:0000313" key="2">
    <source>
        <dbReference type="EMBL" id="JAD36290.1"/>
    </source>
</evidence>
<evidence type="ECO:0000256" key="1">
    <source>
        <dbReference type="SAM" id="MobiDB-lite"/>
    </source>
</evidence>